<proteinExistence type="predicted"/>
<dbReference type="InParanoid" id="D6TF63"/>
<feature type="compositionally biased region" description="Low complexity" evidence="1">
    <location>
        <begin position="49"/>
        <end position="58"/>
    </location>
</feature>
<evidence type="ECO:0000313" key="3">
    <source>
        <dbReference type="Proteomes" id="UP000004508"/>
    </source>
</evidence>
<evidence type="ECO:0000313" key="2">
    <source>
        <dbReference type="EMBL" id="EFH90463.1"/>
    </source>
</evidence>
<sequence>MSIGSTIVAALKGKLVVTALLGAVVVGGGTAAFAATPMGQNITKSITAPAQTPTHAAQSGKDQNGKSETSTTNNQSGDHKNDCPGLPEAQNLAKKFSLSTDSKSATIQLICSLHTGTYKGLTHALGYGEIEDLLTYAQSLAGQDKNTANAKLSDETLSTYIATTLKTCANVPISACVKANTPTPQATPGNSNSGNGSNNGTDHGSSGTTGKPTVTPTPHH</sequence>
<reference evidence="2 3" key="1">
    <citation type="journal article" date="2011" name="Stand. Genomic Sci.">
        <title>Non-contiguous finished genome sequence and contextual data of the filamentous soil bacterium Ktedonobacter racemifer type strain (SOSP1-21).</title>
        <authorList>
            <person name="Chang Y.J."/>
            <person name="Land M."/>
            <person name="Hauser L."/>
            <person name="Chertkov O."/>
            <person name="Del Rio T.G."/>
            <person name="Nolan M."/>
            <person name="Copeland A."/>
            <person name="Tice H."/>
            <person name="Cheng J.F."/>
            <person name="Lucas S."/>
            <person name="Han C."/>
            <person name="Goodwin L."/>
            <person name="Pitluck S."/>
            <person name="Ivanova N."/>
            <person name="Ovchinikova G."/>
            <person name="Pati A."/>
            <person name="Chen A."/>
            <person name="Palaniappan K."/>
            <person name="Mavromatis K."/>
            <person name="Liolios K."/>
            <person name="Brettin T."/>
            <person name="Fiebig A."/>
            <person name="Rohde M."/>
            <person name="Abt B."/>
            <person name="Goker M."/>
            <person name="Detter J.C."/>
            <person name="Woyke T."/>
            <person name="Bristow J."/>
            <person name="Eisen J.A."/>
            <person name="Markowitz V."/>
            <person name="Hugenholtz P."/>
            <person name="Kyrpides N.C."/>
            <person name="Klenk H.P."/>
            <person name="Lapidus A."/>
        </authorList>
    </citation>
    <scope>NUCLEOTIDE SEQUENCE [LARGE SCALE GENOMIC DNA]</scope>
    <source>
        <strain evidence="3">DSM 44963</strain>
    </source>
</reference>
<comment type="caution">
    <text evidence="2">The sequence shown here is derived from an EMBL/GenBank/DDBJ whole genome shotgun (WGS) entry which is preliminary data.</text>
</comment>
<dbReference type="OrthoDB" id="172596at2"/>
<accession>D6TF63</accession>
<dbReference type="RefSeq" id="WP_007907856.1">
    <property type="nucleotide sequence ID" value="NZ_ADVG01000001.1"/>
</dbReference>
<feature type="region of interest" description="Disordered" evidence="1">
    <location>
        <begin position="49"/>
        <end position="86"/>
    </location>
</feature>
<dbReference type="EMBL" id="ADVG01000001">
    <property type="protein sequence ID" value="EFH90463.1"/>
    <property type="molecule type" value="Genomic_DNA"/>
</dbReference>
<protein>
    <submittedName>
        <fullName evidence="2">Uncharacterized protein</fullName>
    </submittedName>
</protein>
<name>D6TF63_KTERA</name>
<feature type="region of interest" description="Disordered" evidence="1">
    <location>
        <begin position="181"/>
        <end position="220"/>
    </location>
</feature>
<gene>
    <name evidence="2" type="ORF">Krac_12085</name>
</gene>
<feature type="compositionally biased region" description="Polar residues" evidence="1">
    <location>
        <begin position="60"/>
        <end position="76"/>
    </location>
</feature>
<evidence type="ECO:0000256" key="1">
    <source>
        <dbReference type="SAM" id="MobiDB-lite"/>
    </source>
</evidence>
<keyword evidence="3" id="KW-1185">Reference proteome</keyword>
<dbReference type="Proteomes" id="UP000004508">
    <property type="component" value="Unassembled WGS sequence"/>
</dbReference>
<feature type="compositionally biased region" description="Low complexity" evidence="1">
    <location>
        <begin position="189"/>
        <end position="220"/>
    </location>
</feature>
<dbReference type="AlphaFoldDB" id="D6TF63"/>
<organism evidence="2 3">
    <name type="scientific">Ktedonobacter racemifer DSM 44963</name>
    <dbReference type="NCBI Taxonomy" id="485913"/>
    <lineage>
        <taxon>Bacteria</taxon>
        <taxon>Bacillati</taxon>
        <taxon>Chloroflexota</taxon>
        <taxon>Ktedonobacteria</taxon>
        <taxon>Ktedonobacterales</taxon>
        <taxon>Ktedonobacteraceae</taxon>
        <taxon>Ktedonobacter</taxon>
    </lineage>
</organism>